<protein>
    <submittedName>
        <fullName evidence="1">Uncharacterized protein</fullName>
    </submittedName>
</protein>
<dbReference type="EMBL" id="BQNB010020838">
    <property type="protein sequence ID" value="GJU00174.1"/>
    <property type="molecule type" value="Genomic_DNA"/>
</dbReference>
<dbReference type="Proteomes" id="UP001151760">
    <property type="component" value="Unassembled WGS sequence"/>
</dbReference>
<name>A0ABQ5IJ13_9ASTR</name>
<keyword evidence="2" id="KW-1185">Reference proteome</keyword>
<gene>
    <name evidence="1" type="ORF">Tco_1110512</name>
</gene>
<comment type="caution">
    <text evidence="1">The sequence shown here is derived from an EMBL/GenBank/DDBJ whole genome shotgun (WGS) entry which is preliminary data.</text>
</comment>
<evidence type="ECO:0000313" key="1">
    <source>
        <dbReference type="EMBL" id="GJU00174.1"/>
    </source>
</evidence>
<evidence type="ECO:0000313" key="2">
    <source>
        <dbReference type="Proteomes" id="UP001151760"/>
    </source>
</evidence>
<sequence length="184" mass="21436">MSVCSKDDIEFFYTWIRQHPYENAFAISIPRDSTDGPPCRREWSKSSHHAISLCRQSRFPQELLERTRIISIECRYYTEIQSSLKGIVLTPSIQVIVDSNREEIDIFPRSIFDTTRFKSDFITQSEEINVEVDDSSHLSITDFSPRTHYPEVSPYLSSIEKRTPFFDPGIIAFHIFSFSEPVVD</sequence>
<reference evidence="1" key="2">
    <citation type="submission" date="2022-01" db="EMBL/GenBank/DDBJ databases">
        <authorList>
            <person name="Yamashiro T."/>
            <person name="Shiraishi A."/>
            <person name="Satake H."/>
            <person name="Nakayama K."/>
        </authorList>
    </citation>
    <scope>NUCLEOTIDE SEQUENCE</scope>
</reference>
<accession>A0ABQ5IJ13</accession>
<proteinExistence type="predicted"/>
<reference evidence="1" key="1">
    <citation type="journal article" date="2022" name="Int. J. Mol. Sci.">
        <title>Draft Genome of Tanacetum Coccineum: Genomic Comparison of Closely Related Tanacetum-Family Plants.</title>
        <authorList>
            <person name="Yamashiro T."/>
            <person name="Shiraishi A."/>
            <person name="Nakayama K."/>
            <person name="Satake H."/>
        </authorList>
    </citation>
    <scope>NUCLEOTIDE SEQUENCE</scope>
</reference>
<organism evidence="1 2">
    <name type="scientific">Tanacetum coccineum</name>
    <dbReference type="NCBI Taxonomy" id="301880"/>
    <lineage>
        <taxon>Eukaryota</taxon>
        <taxon>Viridiplantae</taxon>
        <taxon>Streptophyta</taxon>
        <taxon>Embryophyta</taxon>
        <taxon>Tracheophyta</taxon>
        <taxon>Spermatophyta</taxon>
        <taxon>Magnoliopsida</taxon>
        <taxon>eudicotyledons</taxon>
        <taxon>Gunneridae</taxon>
        <taxon>Pentapetalae</taxon>
        <taxon>asterids</taxon>
        <taxon>campanulids</taxon>
        <taxon>Asterales</taxon>
        <taxon>Asteraceae</taxon>
        <taxon>Asteroideae</taxon>
        <taxon>Anthemideae</taxon>
        <taxon>Anthemidinae</taxon>
        <taxon>Tanacetum</taxon>
    </lineage>
</organism>